<evidence type="ECO:0000256" key="7">
    <source>
        <dbReference type="SAM" id="SignalP"/>
    </source>
</evidence>
<feature type="signal peptide" evidence="7">
    <location>
        <begin position="1"/>
        <end position="25"/>
    </location>
</feature>
<dbReference type="RefSeq" id="WP_036137762.1">
    <property type="nucleotide sequence ID" value="NZ_AUHT01000005.1"/>
</dbReference>
<feature type="chain" id="PRO_5001966718" evidence="7">
    <location>
        <begin position="26"/>
        <end position="659"/>
    </location>
</feature>
<dbReference type="CDD" id="cd08662">
    <property type="entry name" value="M13"/>
    <property type="match status" value="1"/>
</dbReference>
<dbReference type="PROSITE" id="PS51885">
    <property type="entry name" value="NEPRILYSIN"/>
    <property type="match status" value="1"/>
</dbReference>
<dbReference type="Gene3D" id="3.40.390.10">
    <property type="entry name" value="Collagenase (Catalytic Domain)"/>
    <property type="match status" value="1"/>
</dbReference>
<keyword evidence="5" id="KW-0862">Zinc</keyword>
<dbReference type="GO" id="GO:0004222">
    <property type="term" value="F:metalloendopeptidase activity"/>
    <property type="evidence" value="ECO:0007669"/>
    <property type="project" value="InterPro"/>
</dbReference>
<sequence>MTRTPIASALAAGLLATLASLPGHAVEACTDFHGHANATWLANHVLPEGVDAVTALGELESRVRGQQVALLNSAMQSPENEVQKLLGDFWASGLSEAQVERDGAQPLGPLLERINAIRRARDIPPTIAALHQVGIPVVFNFGADVDLRDLQRHIGYFTQGGLGLPDPAFYTRDDAATAALMERYREYVRQVLVLTGTPERRAAAEADQVIDLERRIAAASRPLSLLRNPEASYALVQVDGLAGSYPHLQLDQFLQAQGVDSTVVSLANPALFAALDGMVDDLKPAQWRAYLRWRVGDAMAPYLSKAWRDIHFDFHGRVLAGRQAPPSREQQVLDAINLAAGPMLGREYANRYVQPATRERAEQIAGQVREALGRALQRDTRLGPEAKAEAAAKLARLSIEIGTPPRDLDYTVQPMGRGSFGGNMLIASTWHHREQMRRIGEANAHRRWNVLPQQASLAYDIAHNRLVVTAAALQSPILDATGSLAAGYGSFGALVGHELSHGFDIHGRMVDAAGELREWWNPAEVQAWRTLAGQVATQYSRHDWPGLDGRKVDGSLSASENVADLAGVQLAWEAMQASASGSEGDARREFFTAWAGLWPQQLSTAEATRRAATSPHAPGKWRTNVPLMNLAAFGEAFGCKASDPMRLPPADQLQVWPQP</sequence>
<dbReference type="InterPro" id="IPR000718">
    <property type="entry name" value="Peptidase_M13"/>
</dbReference>
<evidence type="ECO:0000256" key="6">
    <source>
        <dbReference type="ARBA" id="ARBA00023049"/>
    </source>
</evidence>
<dbReference type="Gene3D" id="1.10.1380.10">
    <property type="entry name" value="Neutral endopeptidase , domain2"/>
    <property type="match status" value="1"/>
</dbReference>
<gene>
    <name evidence="10" type="ORF">N791_04515</name>
</gene>
<protein>
    <submittedName>
        <fullName evidence="10">Peptidase M13</fullName>
    </submittedName>
</protein>
<evidence type="ECO:0000259" key="9">
    <source>
        <dbReference type="Pfam" id="PF05649"/>
    </source>
</evidence>
<dbReference type="GO" id="GO:0046872">
    <property type="term" value="F:metal ion binding"/>
    <property type="evidence" value="ECO:0007669"/>
    <property type="project" value="UniProtKB-KW"/>
</dbReference>
<dbReference type="GO" id="GO:0006508">
    <property type="term" value="P:proteolysis"/>
    <property type="evidence" value="ECO:0007669"/>
    <property type="project" value="UniProtKB-KW"/>
</dbReference>
<reference evidence="10 11" key="1">
    <citation type="submission" date="2013-08" db="EMBL/GenBank/DDBJ databases">
        <title>Genomic analysis of Lysobacter defluvii.</title>
        <authorList>
            <person name="Wang Q."/>
            <person name="Wang G."/>
        </authorList>
    </citation>
    <scope>NUCLEOTIDE SEQUENCE [LARGE SCALE GENOMIC DNA]</scope>
    <source>
        <strain evidence="10 11">IMMIB APB-9</strain>
    </source>
</reference>
<organism evidence="10 11">
    <name type="scientific">Lysobacter defluvii IMMIB APB-9 = DSM 18482</name>
    <dbReference type="NCBI Taxonomy" id="1385515"/>
    <lineage>
        <taxon>Bacteria</taxon>
        <taxon>Pseudomonadati</taxon>
        <taxon>Pseudomonadota</taxon>
        <taxon>Gammaproteobacteria</taxon>
        <taxon>Lysobacterales</taxon>
        <taxon>Lysobacteraceae</taxon>
        <taxon>Novilysobacter</taxon>
    </lineage>
</organism>
<dbReference type="PANTHER" id="PTHR11733">
    <property type="entry name" value="ZINC METALLOPROTEASE FAMILY M13 NEPRILYSIN-RELATED"/>
    <property type="match status" value="1"/>
</dbReference>
<evidence type="ECO:0000259" key="8">
    <source>
        <dbReference type="Pfam" id="PF01431"/>
    </source>
</evidence>
<dbReference type="InterPro" id="IPR042089">
    <property type="entry name" value="Peptidase_M13_dom_2"/>
</dbReference>
<comment type="cofactor">
    <cofactor evidence="1">
        <name>Zn(2+)</name>
        <dbReference type="ChEBI" id="CHEBI:29105"/>
    </cofactor>
</comment>
<evidence type="ECO:0000256" key="3">
    <source>
        <dbReference type="ARBA" id="ARBA00022723"/>
    </source>
</evidence>
<dbReference type="eggNOG" id="COG3590">
    <property type="taxonomic scope" value="Bacteria"/>
</dbReference>
<accession>A0A0A0M557</accession>
<evidence type="ECO:0000256" key="2">
    <source>
        <dbReference type="ARBA" id="ARBA00022670"/>
    </source>
</evidence>
<evidence type="ECO:0000313" key="10">
    <source>
        <dbReference type="EMBL" id="KGO98143.1"/>
    </source>
</evidence>
<keyword evidence="11" id="KW-1185">Reference proteome</keyword>
<evidence type="ECO:0000256" key="4">
    <source>
        <dbReference type="ARBA" id="ARBA00022801"/>
    </source>
</evidence>
<dbReference type="InterPro" id="IPR024079">
    <property type="entry name" value="MetalloPept_cat_dom_sf"/>
</dbReference>
<evidence type="ECO:0000256" key="5">
    <source>
        <dbReference type="ARBA" id="ARBA00022833"/>
    </source>
</evidence>
<name>A0A0A0M557_9GAMM</name>
<dbReference type="InterPro" id="IPR008753">
    <property type="entry name" value="Peptidase_M13_N"/>
</dbReference>
<dbReference type="InterPro" id="IPR018497">
    <property type="entry name" value="Peptidase_M13_C"/>
</dbReference>
<dbReference type="OrthoDB" id="9775677at2"/>
<keyword evidence="4" id="KW-0378">Hydrolase</keyword>
<dbReference type="EMBL" id="AVBH01000124">
    <property type="protein sequence ID" value="KGO98143.1"/>
    <property type="molecule type" value="Genomic_DNA"/>
</dbReference>
<proteinExistence type="predicted"/>
<feature type="domain" description="Peptidase M13 C-terminal" evidence="8">
    <location>
        <begin position="459"/>
        <end position="651"/>
    </location>
</feature>
<dbReference type="GO" id="GO:0005886">
    <property type="term" value="C:plasma membrane"/>
    <property type="evidence" value="ECO:0007669"/>
    <property type="project" value="TreeGrafter"/>
</dbReference>
<dbReference type="Proteomes" id="UP000030003">
    <property type="component" value="Unassembled WGS sequence"/>
</dbReference>
<dbReference type="PANTHER" id="PTHR11733:SF222">
    <property type="entry name" value="IP12942P"/>
    <property type="match status" value="1"/>
</dbReference>
<evidence type="ECO:0000313" key="11">
    <source>
        <dbReference type="Proteomes" id="UP000030003"/>
    </source>
</evidence>
<dbReference type="Pfam" id="PF05649">
    <property type="entry name" value="Peptidase_M13_N"/>
    <property type="match status" value="1"/>
</dbReference>
<feature type="domain" description="Peptidase M13 N-terminal" evidence="9">
    <location>
        <begin position="29"/>
        <end position="404"/>
    </location>
</feature>
<dbReference type="Pfam" id="PF01431">
    <property type="entry name" value="Peptidase_M13"/>
    <property type="match status" value="1"/>
</dbReference>
<dbReference type="SUPFAM" id="SSF55486">
    <property type="entry name" value="Metalloproteases ('zincins'), catalytic domain"/>
    <property type="match status" value="1"/>
</dbReference>
<keyword evidence="7" id="KW-0732">Signal</keyword>
<dbReference type="STRING" id="1385515.GCA_000423325_00618"/>
<dbReference type="AlphaFoldDB" id="A0A0A0M557"/>
<dbReference type="PRINTS" id="PR00786">
    <property type="entry name" value="NEPRILYSIN"/>
</dbReference>
<evidence type="ECO:0000256" key="1">
    <source>
        <dbReference type="ARBA" id="ARBA00001947"/>
    </source>
</evidence>
<keyword evidence="6" id="KW-0482">Metalloprotease</keyword>
<keyword evidence="2" id="KW-0645">Protease</keyword>
<keyword evidence="3" id="KW-0479">Metal-binding</keyword>
<comment type="caution">
    <text evidence="10">The sequence shown here is derived from an EMBL/GenBank/DDBJ whole genome shotgun (WGS) entry which is preliminary data.</text>
</comment>